<dbReference type="InterPro" id="IPR036236">
    <property type="entry name" value="Znf_C2H2_sf"/>
</dbReference>
<dbReference type="GO" id="GO:0006357">
    <property type="term" value="P:regulation of transcription by RNA polymerase II"/>
    <property type="evidence" value="ECO:0007669"/>
    <property type="project" value="UniProtKB-ARBA"/>
</dbReference>
<keyword evidence="6" id="KW-0862">Zinc</keyword>
<reference evidence="13" key="1">
    <citation type="journal article" date="2019" name="bioRxiv">
        <title>The Genome of the Zebra Mussel, Dreissena polymorpha: A Resource for Invasive Species Research.</title>
        <authorList>
            <person name="McCartney M.A."/>
            <person name="Auch B."/>
            <person name="Kono T."/>
            <person name="Mallez S."/>
            <person name="Zhang Y."/>
            <person name="Obille A."/>
            <person name="Becker A."/>
            <person name="Abrahante J.E."/>
            <person name="Garbe J."/>
            <person name="Badalamenti J.P."/>
            <person name="Herman A."/>
            <person name="Mangelson H."/>
            <person name="Liachko I."/>
            <person name="Sullivan S."/>
            <person name="Sone E.D."/>
            <person name="Koren S."/>
            <person name="Silverstein K.A.T."/>
            <person name="Beckman K.B."/>
            <person name="Gohl D.M."/>
        </authorList>
    </citation>
    <scope>NUCLEOTIDE SEQUENCE</scope>
    <source>
        <strain evidence="13">Duluth1</strain>
        <tissue evidence="13">Whole animal</tissue>
    </source>
</reference>
<comment type="caution">
    <text evidence="13">The sequence shown here is derived from an EMBL/GenBank/DDBJ whole genome shotgun (WGS) entry which is preliminary data.</text>
</comment>
<dbReference type="EMBL" id="JAIWYP010000001">
    <property type="protein sequence ID" value="KAH3897425.1"/>
    <property type="molecule type" value="Genomic_DNA"/>
</dbReference>
<evidence type="ECO:0000256" key="9">
    <source>
        <dbReference type="ARBA" id="ARBA00023163"/>
    </source>
</evidence>
<keyword evidence="8" id="KW-0238">DNA-binding</keyword>
<dbReference type="FunFam" id="3.30.160.60:FF:001289">
    <property type="entry name" value="Zinc finger protein 574"/>
    <property type="match status" value="1"/>
</dbReference>
<keyword evidence="10" id="KW-0539">Nucleus</keyword>
<dbReference type="FunFam" id="3.30.160.60:FF:001450">
    <property type="entry name" value="zinc finger protein 774"/>
    <property type="match status" value="1"/>
</dbReference>
<dbReference type="PROSITE" id="PS50157">
    <property type="entry name" value="ZINC_FINGER_C2H2_2"/>
    <property type="match status" value="5"/>
</dbReference>
<gene>
    <name evidence="13" type="ORF">DPMN_021613</name>
</gene>
<keyword evidence="4" id="KW-0677">Repeat</keyword>
<feature type="domain" description="C2H2-type" evidence="12">
    <location>
        <begin position="1"/>
        <end position="27"/>
    </location>
</feature>
<organism evidence="13 14">
    <name type="scientific">Dreissena polymorpha</name>
    <name type="common">Zebra mussel</name>
    <name type="synonym">Mytilus polymorpha</name>
    <dbReference type="NCBI Taxonomy" id="45954"/>
    <lineage>
        <taxon>Eukaryota</taxon>
        <taxon>Metazoa</taxon>
        <taxon>Spiralia</taxon>
        <taxon>Lophotrochozoa</taxon>
        <taxon>Mollusca</taxon>
        <taxon>Bivalvia</taxon>
        <taxon>Autobranchia</taxon>
        <taxon>Heteroconchia</taxon>
        <taxon>Euheterodonta</taxon>
        <taxon>Imparidentia</taxon>
        <taxon>Neoheterodontei</taxon>
        <taxon>Myida</taxon>
        <taxon>Dreissenoidea</taxon>
        <taxon>Dreissenidae</taxon>
        <taxon>Dreissena</taxon>
    </lineage>
</organism>
<evidence type="ECO:0000256" key="7">
    <source>
        <dbReference type="ARBA" id="ARBA00023015"/>
    </source>
</evidence>
<proteinExistence type="inferred from homology"/>
<evidence type="ECO:0000256" key="11">
    <source>
        <dbReference type="PROSITE-ProRule" id="PRU00042"/>
    </source>
</evidence>
<dbReference type="Gene3D" id="3.30.160.60">
    <property type="entry name" value="Classic Zinc Finger"/>
    <property type="match status" value="5"/>
</dbReference>
<evidence type="ECO:0000259" key="12">
    <source>
        <dbReference type="PROSITE" id="PS50157"/>
    </source>
</evidence>
<name>A0A9D4NL35_DREPO</name>
<evidence type="ECO:0000256" key="4">
    <source>
        <dbReference type="ARBA" id="ARBA00022737"/>
    </source>
</evidence>
<reference evidence="13" key="2">
    <citation type="submission" date="2020-11" db="EMBL/GenBank/DDBJ databases">
        <authorList>
            <person name="McCartney M.A."/>
            <person name="Auch B."/>
            <person name="Kono T."/>
            <person name="Mallez S."/>
            <person name="Becker A."/>
            <person name="Gohl D.M."/>
            <person name="Silverstein K.A.T."/>
            <person name="Koren S."/>
            <person name="Bechman K.B."/>
            <person name="Herman A."/>
            <person name="Abrahante J.E."/>
            <person name="Garbe J."/>
        </authorList>
    </citation>
    <scope>NUCLEOTIDE SEQUENCE</scope>
    <source>
        <strain evidence="13">Duluth1</strain>
        <tissue evidence="13">Whole animal</tissue>
    </source>
</reference>
<keyword evidence="5 11" id="KW-0863">Zinc-finger</keyword>
<feature type="domain" description="C2H2-type" evidence="12">
    <location>
        <begin position="69"/>
        <end position="96"/>
    </location>
</feature>
<dbReference type="SUPFAM" id="SSF57667">
    <property type="entry name" value="beta-beta-alpha zinc fingers"/>
    <property type="match status" value="3"/>
</dbReference>
<dbReference type="GO" id="GO:0008270">
    <property type="term" value="F:zinc ion binding"/>
    <property type="evidence" value="ECO:0007669"/>
    <property type="project" value="UniProtKB-KW"/>
</dbReference>
<sequence>MCAVCGKTLSSKFQLDTHMRTHTGERPFRCETCGKGFTQKGTLKRHRLILYGYSKREHALIVVAESTDWACMECGRQFSRRSHLDIHLRSHTGERPFGCDWACMECGRQFSRRSHLDIHLRSHTGERPFGCVTCGKRFSQKGTLKRHLLVHLIT</sequence>
<dbReference type="FunFam" id="3.30.160.60:FF:000624">
    <property type="entry name" value="zinc finger protein 697"/>
    <property type="match status" value="1"/>
</dbReference>
<evidence type="ECO:0000256" key="3">
    <source>
        <dbReference type="ARBA" id="ARBA00022723"/>
    </source>
</evidence>
<keyword evidence="3" id="KW-0479">Metal-binding</keyword>
<evidence type="ECO:0000256" key="6">
    <source>
        <dbReference type="ARBA" id="ARBA00022833"/>
    </source>
</evidence>
<feature type="domain" description="C2H2-type" evidence="12">
    <location>
        <begin position="28"/>
        <end position="56"/>
    </location>
</feature>
<evidence type="ECO:0000256" key="8">
    <source>
        <dbReference type="ARBA" id="ARBA00023125"/>
    </source>
</evidence>
<dbReference type="GO" id="GO:0005634">
    <property type="term" value="C:nucleus"/>
    <property type="evidence" value="ECO:0007669"/>
    <property type="project" value="UniProtKB-SubCell"/>
</dbReference>
<dbReference type="InterPro" id="IPR013087">
    <property type="entry name" value="Znf_C2H2_type"/>
</dbReference>
<evidence type="ECO:0000313" key="14">
    <source>
        <dbReference type="Proteomes" id="UP000828390"/>
    </source>
</evidence>
<keyword evidence="7" id="KW-0805">Transcription regulation</keyword>
<feature type="domain" description="C2H2-type" evidence="12">
    <location>
        <begin position="101"/>
        <end position="128"/>
    </location>
</feature>
<dbReference type="Pfam" id="PF13465">
    <property type="entry name" value="zf-H2C2_2"/>
    <property type="match status" value="1"/>
</dbReference>
<keyword evidence="9" id="KW-0804">Transcription</keyword>
<dbReference type="PANTHER" id="PTHR16515">
    <property type="entry name" value="PR DOMAIN ZINC FINGER PROTEIN"/>
    <property type="match status" value="1"/>
</dbReference>
<dbReference type="FunFam" id="3.30.160.60:FF:000188">
    <property type="entry name" value="Zinc finger protein 787"/>
    <property type="match status" value="1"/>
</dbReference>
<dbReference type="Pfam" id="PF00096">
    <property type="entry name" value="zf-C2H2"/>
    <property type="match status" value="3"/>
</dbReference>
<evidence type="ECO:0000256" key="1">
    <source>
        <dbReference type="ARBA" id="ARBA00004123"/>
    </source>
</evidence>
<evidence type="ECO:0000256" key="2">
    <source>
        <dbReference type="ARBA" id="ARBA00006991"/>
    </source>
</evidence>
<accession>A0A9D4NL35</accession>
<dbReference type="PANTHER" id="PTHR16515:SF49">
    <property type="entry name" value="GASTRULA ZINC FINGER PROTEIN XLCGF49.1-LIKE-RELATED"/>
    <property type="match status" value="1"/>
</dbReference>
<dbReference type="Proteomes" id="UP000828390">
    <property type="component" value="Unassembled WGS sequence"/>
</dbReference>
<dbReference type="GO" id="GO:0003677">
    <property type="term" value="F:DNA binding"/>
    <property type="evidence" value="ECO:0007669"/>
    <property type="project" value="UniProtKB-KW"/>
</dbReference>
<dbReference type="InterPro" id="IPR050331">
    <property type="entry name" value="Zinc_finger"/>
</dbReference>
<protein>
    <recommendedName>
        <fullName evidence="12">C2H2-type domain-containing protein</fullName>
    </recommendedName>
</protein>
<dbReference type="PROSITE" id="PS00028">
    <property type="entry name" value="ZINC_FINGER_C2H2_1"/>
    <property type="match status" value="4"/>
</dbReference>
<evidence type="ECO:0000313" key="13">
    <source>
        <dbReference type="EMBL" id="KAH3897425.1"/>
    </source>
</evidence>
<feature type="domain" description="C2H2-type" evidence="12">
    <location>
        <begin position="129"/>
        <end position="151"/>
    </location>
</feature>
<keyword evidence="14" id="KW-1185">Reference proteome</keyword>
<dbReference type="FunFam" id="3.30.160.60:FF:000739">
    <property type="entry name" value="Zgc:171418 protein"/>
    <property type="match status" value="1"/>
</dbReference>
<evidence type="ECO:0000256" key="5">
    <source>
        <dbReference type="ARBA" id="ARBA00022771"/>
    </source>
</evidence>
<dbReference type="AlphaFoldDB" id="A0A9D4NL35"/>
<comment type="subcellular location">
    <subcellularLocation>
        <location evidence="1">Nucleus</location>
    </subcellularLocation>
</comment>
<evidence type="ECO:0000256" key="10">
    <source>
        <dbReference type="ARBA" id="ARBA00023242"/>
    </source>
</evidence>
<dbReference type="SMART" id="SM00355">
    <property type="entry name" value="ZnF_C2H2"/>
    <property type="match status" value="5"/>
</dbReference>
<comment type="similarity">
    <text evidence="2">Belongs to the krueppel C2H2-type zinc-finger protein family.</text>
</comment>